<evidence type="ECO:0000256" key="1">
    <source>
        <dbReference type="ARBA" id="ARBA00022485"/>
    </source>
</evidence>
<keyword evidence="1" id="KW-0004">4Fe-4S</keyword>
<gene>
    <name evidence="7" type="ORF">K040078D81_36070</name>
</gene>
<protein>
    <submittedName>
        <fullName evidence="7">(Fe-S)-binding protein</fullName>
    </submittedName>
</protein>
<keyword evidence="8" id="KW-1185">Reference proteome</keyword>
<dbReference type="InterPro" id="IPR051460">
    <property type="entry name" value="HdrC_iron-sulfur_subunit"/>
</dbReference>
<keyword evidence="5" id="KW-0411">Iron-sulfur</keyword>
<dbReference type="InterPro" id="IPR004017">
    <property type="entry name" value="Cys_rich_dom"/>
</dbReference>
<evidence type="ECO:0000256" key="2">
    <source>
        <dbReference type="ARBA" id="ARBA00022723"/>
    </source>
</evidence>
<reference evidence="7 8" key="1">
    <citation type="submission" date="2024-04" db="EMBL/GenBank/DDBJ databases">
        <title>Defined microbial consortia suppress multidrug-resistant proinflammatory Enterobacteriaceae via ecological control.</title>
        <authorList>
            <person name="Furuichi M."/>
            <person name="Kawaguchi T."/>
            <person name="Pust M."/>
            <person name="Yasuma K."/>
            <person name="Plichta D."/>
            <person name="Hasegawa N."/>
            <person name="Ohya T."/>
            <person name="Bhattarai S."/>
            <person name="Sasajima S."/>
            <person name="Aoto Y."/>
            <person name="Tuganbaev T."/>
            <person name="Yaginuma M."/>
            <person name="Ueda M."/>
            <person name="Okahashi N."/>
            <person name="Amafuji K."/>
            <person name="Kiridooshi Y."/>
            <person name="Sugita K."/>
            <person name="Strazar M."/>
            <person name="Skelly A."/>
            <person name="Suda W."/>
            <person name="Hattori M."/>
            <person name="Nakamoto N."/>
            <person name="Caballero S."/>
            <person name="Norman J."/>
            <person name="Olle B."/>
            <person name="Tanoue T."/>
            <person name="Arita M."/>
            <person name="Bucci V."/>
            <person name="Atarashi K."/>
            <person name="Xavier R."/>
            <person name="Honda K."/>
        </authorList>
    </citation>
    <scope>NUCLEOTIDE SEQUENCE [LARGE SCALE GENOMIC DNA]</scope>
    <source>
        <strain evidence="8">k04-0078-D8-1</strain>
    </source>
</reference>
<keyword evidence="3" id="KW-0560">Oxidoreductase</keyword>
<feature type="domain" description="Cysteine-rich" evidence="6">
    <location>
        <begin position="9"/>
        <end position="86"/>
    </location>
</feature>
<evidence type="ECO:0000256" key="4">
    <source>
        <dbReference type="ARBA" id="ARBA00023004"/>
    </source>
</evidence>
<dbReference type="Proteomes" id="UP001600943">
    <property type="component" value="Unassembled WGS sequence"/>
</dbReference>
<feature type="domain" description="Cysteine-rich" evidence="6">
    <location>
        <begin position="124"/>
        <end position="205"/>
    </location>
</feature>
<evidence type="ECO:0000259" key="6">
    <source>
        <dbReference type="Pfam" id="PF02754"/>
    </source>
</evidence>
<evidence type="ECO:0000313" key="7">
    <source>
        <dbReference type="EMBL" id="GAA6409490.1"/>
    </source>
</evidence>
<organism evidence="7 8">
    <name type="scientific">Blautia hominis</name>
    <dbReference type="NCBI Taxonomy" id="2025493"/>
    <lineage>
        <taxon>Bacteria</taxon>
        <taxon>Bacillati</taxon>
        <taxon>Bacillota</taxon>
        <taxon>Clostridia</taxon>
        <taxon>Lachnospirales</taxon>
        <taxon>Lachnospiraceae</taxon>
        <taxon>Blautia</taxon>
    </lineage>
</organism>
<name>A0ABQ0BDE3_9FIRM</name>
<keyword evidence="4" id="KW-0408">Iron</keyword>
<dbReference type="PANTHER" id="PTHR43255">
    <property type="entry name" value="IRON-SULFUR-BINDING OXIDOREDUCTASE FADF-RELATED-RELATED"/>
    <property type="match status" value="1"/>
</dbReference>
<evidence type="ECO:0000313" key="8">
    <source>
        <dbReference type="Proteomes" id="UP001600943"/>
    </source>
</evidence>
<dbReference type="EMBL" id="BAABYW010000001">
    <property type="protein sequence ID" value="GAA6409490.1"/>
    <property type="molecule type" value="Genomic_DNA"/>
</dbReference>
<dbReference type="Pfam" id="PF02754">
    <property type="entry name" value="CCG"/>
    <property type="match status" value="2"/>
</dbReference>
<comment type="caution">
    <text evidence="7">The sequence shown here is derived from an EMBL/GenBank/DDBJ whole genome shotgun (WGS) entry which is preliminary data.</text>
</comment>
<evidence type="ECO:0000256" key="3">
    <source>
        <dbReference type="ARBA" id="ARBA00023002"/>
    </source>
</evidence>
<dbReference type="RefSeq" id="WP_390407262.1">
    <property type="nucleotide sequence ID" value="NZ_BAABYW010000001.1"/>
</dbReference>
<evidence type="ECO:0000256" key="5">
    <source>
        <dbReference type="ARBA" id="ARBA00023014"/>
    </source>
</evidence>
<proteinExistence type="predicted"/>
<sequence length="260" mass="29731">MLDKKKRYGFLPGCSLSSYHPEAVAKTVEYLNLSFPEFSAILKCCGKPTKDIGQYELYQRRFRGLLEDMEDTGVEEMIFACPNCKASSESDMEIPAHSLYAILQQNGLPEEVKGKAKDSDMVFTIHDSCSARFDQAAQDGVRFILKELGYHYVESEYAREKTKCCGYGGQVQTVNPELFKKVMKRRIETLEPYPVVVYCSTCRSAFLQNGVKAWHILDLIWGPVVYAKDKPNPDVLATPDKVWHNRFETREQIKKVMEIL</sequence>
<keyword evidence="2" id="KW-0479">Metal-binding</keyword>
<dbReference type="PANTHER" id="PTHR43255:SF1">
    <property type="entry name" value="IRON-SULFUR-BINDING OXIDOREDUCTASE FADF-RELATED"/>
    <property type="match status" value="1"/>
</dbReference>
<accession>A0ABQ0BDE3</accession>